<evidence type="ECO:0000313" key="2">
    <source>
        <dbReference type="EMBL" id="KAF2760135.1"/>
    </source>
</evidence>
<keyword evidence="3" id="KW-1185">Reference proteome</keyword>
<proteinExistence type="predicted"/>
<sequence>MPTYLVHGFRWPRSLIRIHIILQNLEDAAAEWLIAPATTKTMLQNFTTLYPHLMSTLPSLRFVEQYDPLDENIKSQPFAYVCDIVHEVKLGIDVEEVRGKGVDNEAWGSLIELRDQLAPGEKVGWFVVVCGDTERWVPPAPSDYLNGNDSSTGSGHSRHSGSENGTIRNSGEQDSQTTKSSKGFKKWFGSGGLRKTRSFKDLRATFSPPSTRDGAAPPMPPLPKSRAGP</sequence>
<protein>
    <recommendedName>
        <fullName evidence="4">Developmental regulator protein</fullName>
    </recommendedName>
</protein>
<gene>
    <name evidence="2" type="ORF">EJ05DRAFT_483916</name>
</gene>
<dbReference type="OrthoDB" id="371463at2759"/>
<name>A0A6A6WC28_9PEZI</name>
<evidence type="ECO:0000256" key="1">
    <source>
        <dbReference type="SAM" id="MobiDB-lite"/>
    </source>
</evidence>
<dbReference type="Proteomes" id="UP000799437">
    <property type="component" value="Unassembled WGS sequence"/>
</dbReference>
<evidence type="ECO:0000313" key="3">
    <source>
        <dbReference type="Proteomes" id="UP000799437"/>
    </source>
</evidence>
<evidence type="ECO:0008006" key="4">
    <source>
        <dbReference type="Google" id="ProtNLM"/>
    </source>
</evidence>
<feature type="region of interest" description="Disordered" evidence="1">
    <location>
        <begin position="138"/>
        <end position="229"/>
    </location>
</feature>
<dbReference type="EMBL" id="ML996568">
    <property type="protein sequence ID" value="KAF2760135.1"/>
    <property type="molecule type" value="Genomic_DNA"/>
</dbReference>
<reference evidence="2" key="1">
    <citation type="journal article" date="2020" name="Stud. Mycol.">
        <title>101 Dothideomycetes genomes: a test case for predicting lifestyles and emergence of pathogens.</title>
        <authorList>
            <person name="Haridas S."/>
            <person name="Albert R."/>
            <person name="Binder M."/>
            <person name="Bloem J."/>
            <person name="Labutti K."/>
            <person name="Salamov A."/>
            <person name="Andreopoulos B."/>
            <person name="Baker S."/>
            <person name="Barry K."/>
            <person name="Bills G."/>
            <person name="Bluhm B."/>
            <person name="Cannon C."/>
            <person name="Castanera R."/>
            <person name="Culley D."/>
            <person name="Daum C."/>
            <person name="Ezra D."/>
            <person name="Gonzalez J."/>
            <person name="Henrissat B."/>
            <person name="Kuo A."/>
            <person name="Liang C."/>
            <person name="Lipzen A."/>
            <person name="Lutzoni F."/>
            <person name="Magnuson J."/>
            <person name="Mondo S."/>
            <person name="Nolan M."/>
            <person name="Ohm R."/>
            <person name="Pangilinan J."/>
            <person name="Park H.-J."/>
            <person name="Ramirez L."/>
            <person name="Alfaro M."/>
            <person name="Sun H."/>
            <person name="Tritt A."/>
            <person name="Yoshinaga Y."/>
            <person name="Zwiers L.-H."/>
            <person name="Turgeon B."/>
            <person name="Goodwin S."/>
            <person name="Spatafora J."/>
            <person name="Crous P."/>
            <person name="Grigoriev I."/>
        </authorList>
    </citation>
    <scope>NUCLEOTIDE SEQUENCE</scope>
    <source>
        <strain evidence="2">CBS 121739</strain>
    </source>
</reference>
<accession>A0A6A6WC28</accession>
<dbReference type="AlphaFoldDB" id="A0A6A6WC28"/>
<organism evidence="2 3">
    <name type="scientific">Pseudovirgaria hyperparasitica</name>
    <dbReference type="NCBI Taxonomy" id="470096"/>
    <lineage>
        <taxon>Eukaryota</taxon>
        <taxon>Fungi</taxon>
        <taxon>Dikarya</taxon>
        <taxon>Ascomycota</taxon>
        <taxon>Pezizomycotina</taxon>
        <taxon>Dothideomycetes</taxon>
        <taxon>Dothideomycetes incertae sedis</taxon>
        <taxon>Acrospermales</taxon>
        <taxon>Acrospermaceae</taxon>
        <taxon>Pseudovirgaria</taxon>
    </lineage>
</organism>
<dbReference type="RefSeq" id="XP_033602586.1">
    <property type="nucleotide sequence ID" value="XM_033745296.1"/>
</dbReference>
<feature type="compositionally biased region" description="Polar residues" evidence="1">
    <location>
        <begin position="163"/>
        <end position="178"/>
    </location>
</feature>
<dbReference type="GeneID" id="54486350"/>